<dbReference type="EMBL" id="RJJD01000015">
    <property type="protein sequence ID" value="RNI23420.1"/>
    <property type="molecule type" value="Genomic_DNA"/>
</dbReference>
<dbReference type="Pfam" id="PF00436">
    <property type="entry name" value="SSB"/>
    <property type="match status" value="1"/>
</dbReference>
<feature type="region of interest" description="Disordered" evidence="4">
    <location>
        <begin position="103"/>
        <end position="158"/>
    </location>
</feature>
<dbReference type="GO" id="GO:0006260">
    <property type="term" value="P:DNA replication"/>
    <property type="evidence" value="ECO:0007669"/>
    <property type="project" value="InterPro"/>
</dbReference>
<gene>
    <name evidence="5" type="ORF">EFB08_17920</name>
</gene>
<keyword evidence="1 2" id="KW-0238">DNA-binding</keyword>
<dbReference type="Proteomes" id="UP000272117">
    <property type="component" value="Unassembled WGS sequence"/>
</dbReference>
<comment type="caution">
    <text evidence="5">The sequence shown here is derived from an EMBL/GenBank/DDBJ whole genome shotgun (WGS) entry which is preliminary data.</text>
</comment>
<accession>A0A3M9MCX1</accession>
<dbReference type="InterPro" id="IPR012340">
    <property type="entry name" value="NA-bd_OB-fold"/>
</dbReference>
<dbReference type="SUPFAM" id="SSF50249">
    <property type="entry name" value="Nucleic acid-binding proteins"/>
    <property type="match status" value="1"/>
</dbReference>
<name>A0A3M9MCX1_9BACT</name>
<evidence type="ECO:0000256" key="3">
    <source>
        <dbReference type="PIRNR" id="PIRNR002070"/>
    </source>
</evidence>
<dbReference type="GO" id="GO:0009295">
    <property type="term" value="C:nucleoid"/>
    <property type="evidence" value="ECO:0007669"/>
    <property type="project" value="TreeGrafter"/>
</dbReference>
<dbReference type="GO" id="GO:0003697">
    <property type="term" value="F:single-stranded DNA binding"/>
    <property type="evidence" value="ECO:0007669"/>
    <property type="project" value="UniProtKB-UniRule"/>
</dbReference>
<dbReference type="Gene3D" id="2.40.50.140">
    <property type="entry name" value="Nucleic acid-binding proteins"/>
    <property type="match status" value="1"/>
</dbReference>
<comment type="subunit">
    <text evidence="2">Homotetramer.</text>
</comment>
<dbReference type="InterPro" id="IPR011344">
    <property type="entry name" value="ssDNA-bd"/>
</dbReference>
<feature type="compositionally biased region" description="Gly residues" evidence="4">
    <location>
        <begin position="110"/>
        <end position="120"/>
    </location>
</feature>
<protein>
    <recommendedName>
        <fullName evidence="2 3">Single-stranded DNA-binding protein</fullName>
        <shortName evidence="2">SSB</shortName>
    </recommendedName>
</protein>
<feature type="compositionally biased region" description="Low complexity" evidence="4">
    <location>
        <begin position="135"/>
        <end position="146"/>
    </location>
</feature>
<evidence type="ECO:0000256" key="1">
    <source>
        <dbReference type="ARBA" id="ARBA00023125"/>
    </source>
</evidence>
<dbReference type="PIRSF" id="PIRSF002070">
    <property type="entry name" value="SSB"/>
    <property type="match status" value="1"/>
</dbReference>
<evidence type="ECO:0000256" key="2">
    <source>
        <dbReference type="HAMAP-Rule" id="MF_00984"/>
    </source>
</evidence>
<dbReference type="PROSITE" id="PS50935">
    <property type="entry name" value="SSB"/>
    <property type="match status" value="1"/>
</dbReference>
<feature type="compositionally biased region" description="Acidic residues" evidence="4">
    <location>
        <begin position="149"/>
        <end position="158"/>
    </location>
</feature>
<evidence type="ECO:0000256" key="4">
    <source>
        <dbReference type="SAM" id="MobiDB-lite"/>
    </source>
</evidence>
<feature type="compositionally biased region" description="Polar residues" evidence="4">
    <location>
        <begin position="123"/>
        <end position="134"/>
    </location>
</feature>
<keyword evidence="6" id="KW-1185">Reference proteome</keyword>
<dbReference type="OrthoDB" id="9809878at2"/>
<dbReference type="InterPro" id="IPR000424">
    <property type="entry name" value="Primosome_PriB/ssb"/>
</dbReference>
<dbReference type="HAMAP" id="MF_00984">
    <property type="entry name" value="SSB"/>
    <property type="match status" value="1"/>
</dbReference>
<dbReference type="NCBIfam" id="TIGR00621">
    <property type="entry name" value="ssb"/>
    <property type="match status" value="1"/>
</dbReference>
<dbReference type="PANTHER" id="PTHR10302:SF0">
    <property type="entry name" value="SINGLE-STRANDED DNA-BINDING PROTEIN, MITOCHONDRIAL"/>
    <property type="match status" value="1"/>
</dbReference>
<evidence type="ECO:0000313" key="6">
    <source>
        <dbReference type="Proteomes" id="UP000272117"/>
    </source>
</evidence>
<dbReference type="PANTHER" id="PTHR10302">
    <property type="entry name" value="SINGLE-STRANDED DNA-BINDING PROTEIN"/>
    <property type="match status" value="1"/>
</dbReference>
<proteinExistence type="inferred from homology"/>
<dbReference type="AlphaFoldDB" id="A0A3M9MCX1"/>
<dbReference type="RefSeq" id="WP_123128342.1">
    <property type="nucleotide sequence ID" value="NZ_RJJD01000015.1"/>
</dbReference>
<comment type="caution">
    <text evidence="2">Lacks conserved residue(s) required for the propagation of feature annotation.</text>
</comment>
<dbReference type="CDD" id="cd04496">
    <property type="entry name" value="SSB_OBF"/>
    <property type="match status" value="1"/>
</dbReference>
<sequence>MASINKVILIGNLGKDPEVRHLEGGVAVARFPLATSETFKDKNGERQERTEWHNIVVWRGLAEVAEKYLKKGQSVYIEGRIRTNSYQDKDGVQRYSTEIVADNMTMLGGRPEGGSQGGGSFSNEPSSASVNTTASSGQSKGGSPKSVAYDEEPDDLPF</sequence>
<organism evidence="5 6">
    <name type="scientific">Rufibacter latericius</name>
    <dbReference type="NCBI Taxonomy" id="2487040"/>
    <lineage>
        <taxon>Bacteria</taxon>
        <taxon>Pseudomonadati</taxon>
        <taxon>Bacteroidota</taxon>
        <taxon>Cytophagia</taxon>
        <taxon>Cytophagales</taxon>
        <taxon>Hymenobacteraceae</taxon>
        <taxon>Rufibacter</taxon>
    </lineage>
</organism>
<evidence type="ECO:0000313" key="5">
    <source>
        <dbReference type="EMBL" id="RNI23420.1"/>
    </source>
</evidence>
<reference evidence="5 6" key="1">
    <citation type="submission" date="2018-11" db="EMBL/GenBank/DDBJ databases">
        <title>Rufibacter latericius sp. nov., isolated from water in Baiyang Lake.</title>
        <authorList>
            <person name="Yang Y."/>
        </authorList>
    </citation>
    <scope>NUCLEOTIDE SEQUENCE [LARGE SCALE GENOMIC DNA]</scope>
    <source>
        <strain evidence="5 6">R-22-1c-1</strain>
    </source>
</reference>